<dbReference type="Pfam" id="PF01145">
    <property type="entry name" value="Band_7"/>
    <property type="match status" value="1"/>
</dbReference>
<dbReference type="AlphaFoldDB" id="A0A1W1H810"/>
<reference evidence="6 7" key="1">
    <citation type="submission" date="2017-03" db="EMBL/GenBank/DDBJ databases">
        <authorList>
            <person name="Afonso C.L."/>
            <person name="Miller P.J."/>
            <person name="Scott M.A."/>
            <person name="Spackman E."/>
            <person name="Goraichik I."/>
            <person name="Dimitrov K.M."/>
            <person name="Suarez D.L."/>
            <person name="Swayne D.E."/>
        </authorList>
    </citation>
    <scope>NUCLEOTIDE SEQUENCE [LARGE SCALE GENOMIC DNA]</scope>
    <source>
        <strain evidence="6">PRJEB14757</strain>
    </source>
</reference>
<keyword evidence="4" id="KW-0812">Transmembrane</keyword>
<feature type="compositionally biased region" description="Polar residues" evidence="3">
    <location>
        <begin position="10"/>
        <end position="20"/>
    </location>
</feature>
<dbReference type="GO" id="GO:0016020">
    <property type="term" value="C:membrane"/>
    <property type="evidence" value="ECO:0007669"/>
    <property type="project" value="UniProtKB-SubCell"/>
</dbReference>
<keyword evidence="4" id="KW-0472">Membrane</keyword>
<evidence type="ECO:0000256" key="1">
    <source>
        <dbReference type="ARBA" id="ARBA00004167"/>
    </source>
</evidence>
<feature type="domain" description="Band 7" evidence="5">
    <location>
        <begin position="44"/>
        <end position="208"/>
    </location>
</feature>
<keyword evidence="2" id="KW-0175">Coiled coil</keyword>
<gene>
    <name evidence="6" type="ORF">MTBBW1_1410026</name>
</gene>
<feature type="coiled-coil region" evidence="2">
    <location>
        <begin position="200"/>
        <end position="278"/>
    </location>
</feature>
<name>A0A1W1H810_9BACT</name>
<evidence type="ECO:0000256" key="4">
    <source>
        <dbReference type="SAM" id="Phobius"/>
    </source>
</evidence>
<dbReference type="EMBL" id="FWEV01000048">
    <property type="protein sequence ID" value="SLM28609.1"/>
    <property type="molecule type" value="Genomic_DNA"/>
</dbReference>
<keyword evidence="4" id="KW-1133">Transmembrane helix</keyword>
<comment type="subcellular location">
    <subcellularLocation>
        <location evidence="1">Membrane</location>
        <topology evidence="1">Single-pass membrane protein</topology>
    </subcellularLocation>
</comment>
<accession>A0A1W1H810</accession>
<dbReference type="RefSeq" id="WP_080804993.1">
    <property type="nucleotide sequence ID" value="NZ_LT828549.1"/>
</dbReference>
<keyword evidence="7" id="KW-1185">Reference proteome</keyword>
<dbReference type="SUPFAM" id="SSF117892">
    <property type="entry name" value="Band 7/SPFH domain"/>
    <property type="match status" value="1"/>
</dbReference>
<proteinExistence type="predicted"/>
<protein>
    <recommendedName>
        <fullName evidence="5">Band 7 domain-containing protein</fullName>
    </recommendedName>
</protein>
<evidence type="ECO:0000256" key="3">
    <source>
        <dbReference type="SAM" id="MobiDB-lite"/>
    </source>
</evidence>
<sequence length="336" mass="37622">MATDEKALMNDSSNSDRSTGKTGRIKAILLPIAIIIGIMITVMNCLTTIPAGHVGVATLFGKVKEDVFPEGMHLINPLLDITLFDARQKTHKESMAVPSKDQLLTQFDLSIQYRLIKEKAPYMLKETGTPQEVIEVHMIPLLRSQMRELGKSVETAEKFYDQVIQQRIQVELLNGMMMLAEKGIKIEKLLIRDVILPKIITDAVLRKKEAAQAAEKAKEELKKFKVEQERKEAQAEAERRAEIIEANKKKEVLLISANAKLEAARIDAQAVLIKAQAEAEAKRRIIEAVGIDGYIKLESMKALTELQNGNHMFIIDPNAASPLPFLNLNQSIQNHK</sequence>
<dbReference type="InterPro" id="IPR001107">
    <property type="entry name" value="Band_7"/>
</dbReference>
<dbReference type="PANTHER" id="PTHR42911">
    <property type="entry name" value="MODULATOR OF FTSH PROTEASE HFLC"/>
    <property type="match status" value="1"/>
</dbReference>
<organism evidence="6 7">
    <name type="scientific">Desulfamplus magnetovallimortis</name>
    <dbReference type="NCBI Taxonomy" id="1246637"/>
    <lineage>
        <taxon>Bacteria</taxon>
        <taxon>Pseudomonadati</taxon>
        <taxon>Thermodesulfobacteriota</taxon>
        <taxon>Desulfobacteria</taxon>
        <taxon>Desulfobacterales</taxon>
        <taxon>Desulfobacteraceae</taxon>
        <taxon>Desulfamplus</taxon>
    </lineage>
</organism>
<dbReference type="InterPro" id="IPR036013">
    <property type="entry name" value="Band_7/SPFH_dom_sf"/>
</dbReference>
<evidence type="ECO:0000259" key="5">
    <source>
        <dbReference type="SMART" id="SM00244"/>
    </source>
</evidence>
<dbReference type="PANTHER" id="PTHR42911:SF1">
    <property type="entry name" value="MODULATOR OF FTSH PROTEASE HFLC"/>
    <property type="match status" value="1"/>
</dbReference>
<dbReference type="Proteomes" id="UP000191931">
    <property type="component" value="Unassembled WGS sequence"/>
</dbReference>
<dbReference type="STRING" id="1246637.MTBBW1_1410026"/>
<feature type="transmembrane region" description="Helical" evidence="4">
    <location>
        <begin position="27"/>
        <end position="49"/>
    </location>
</feature>
<evidence type="ECO:0000313" key="6">
    <source>
        <dbReference type="EMBL" id="SLM28609.1"/>
    </source>
</evidence>
<evidence type="ECO:0000256" key="2">
    <source>
        <dbReference type="SAM" id="Coils"/>
    </source>
</evidence>
<dbReference type="SMART" id="SM00244">
    <property type="entry name" value="PHB"/>
    <property type="match status" value="1"/>
</dbReference>
<feature type="region of interest" description="Disordered" evidence="3">
    <location>
        <begin position="1"/>
        <end position="20"/>
    </location>
</feature>
<evidence type="ECO:0000313" key="7">
    <source>
        <dbReference type="Proteomes" id="UP000191931"/>
    </source>
</evidence>
<dbReference type="OrthoDB" id="7057712at2"/>